<dbReference type="EMBL" id="JAKWBI020000086">
    <property type="protein sequence ID" value="KAJ2903262.1"/>
    <property type="molecule type" value="Genomic_DNA"/>
</dbReference>
<keyword evidence="4" id="KW-1185">Reference proteome</keyword>
<protein>
    <submittedName>
        <fullName evidence="3">Uncharacterized protein</fullName>
    </submittedName>
</protein>
<evidence type="ECO:0000313" key="4">
    <source>
        <dbReference type="Proteomes" id="UP001201980"/>
    </source>
</evidence>
<dbReference type="Proteomes" id="UP001201980">
    <property type="component" value="Unassembled WGS sequence"/>
</dbReference>
<proteinExistence type="predicted"/>
<feature type="compositionally biased region" description="Basic residues" evidence="1">
    <location>
        <begin position="109"/>
        <end position="123"/>
    </location>
</feature>
<keyword evidence="2" id="KW-0732">Signal</keyword>
<sequence>MLWLVVPFASVELTLADASRKPIVSGNAGLVAQRIGVEEVRAVRRVGGWWFRLGTGQDRTGQDPSRDAVVANYVAGRGGHAGPGESGNSGVDVADYIRTSGGEEAGSKKDRKNKKKKKKKKKNLPNSSVWSPLMKLLVDMDKAVACSDHEAARREGQGISSWCVAEWLWKGQNRRVKRVFTVNGLSIQDCK</sequence>
<evidence type="ECO:0000256" key="2">
    <source>
        <dbReference type="SAM" id="SignalP"/>
    </source>
</evidence>
<reference evidence="3" key="1">
    <citation type="submission" date="2022-07" db="EMBL/GenBank/DDBJ databases">
        <title>Draft genome sequence of Zalerion maritima ATCC 34329, a (micro)plastics degrading marine fungus.</title>
        <authorList>
            <person name="Paco A."/>
            <person name="Goncalves M.F.M."/>
            <person name="Rocha-Santos T.A.P."/>
            <person name="Alves A."/>
        </authorList>
    </citation>
    <scope>NUCLEOTIDE SEQUENCE</scope>
    <source>
        <strain evidence="3">ATCC 34329</strain>
    </source>
</reference>
<comment type="caution">
    <text evidence="3">The sequence shown here is derived from an EMBL/GenBank/DDBJ whole genome shotgun (WGS) entry which is preliminary data.</text>
</comment>
<feature type="chain" id="PRO_5041975042" evidence="2">
    <location>
        <begin position="17"/>
        <end position="191"/>
    </location>
</feature>
<accession>A0AAD5RTY8</accession>
<name>A0AAD5RTY8_9PEZI</name>
<dbReference type="AlphaFoldDB" id="A0AAD5RTY8"/>
<feature type="signal peptide" evidence="2">
    <location>
        <begin position="1"/>
        <end position="16"/>
    </location>
</feature>
<evidence type="ECO:0000313" key="3">
    <source>
        <dbReference type="EMBL" id="KAJ2903262.1"/>
    </source>
</evidence>
<organism evidence="3 4">
    <name type="scientific">Zalerion maritima</name>
    <dbReference type="NCBI Taxonomy" id="339359"/>
    <lineage>
        <taxon>Eukaryota</taxon>
        <taxon>Fungi</taxon>
        <taxon>Dikarya</taxon>
        <taxon>Ascomycota</taxon>
        <taxon>Pezizomycotina</taxon>
        <taxon>Sordariomycetes</taxon>
        <taxon>Lulworthiomycetidae</taxon>
        <taxon>Lulworthiales</taxon>
        <taxon>Lulworthiaceae</taxon>
        <taxon>Zalerion</taxon>
    </lineage>
</organism>
<gene>
    <name evidence="3" type="ORF">MKZ38_010147</name>
</gene>
<evidence type="ECO:0000256" key="1">
    <source>
        <dbReference type="SAM" id="MobiDB-lite"/>
    </source>
</evidence>
<feature type="region of interest" description="Disordered" evidence="1">
    <location>
        <begin position="101"/>
        <end position="127"/>
    </location>
</feature>